<dbReference type="STRING" id="247490.KSU1_C1346"/>
<protein>
    <submittedName>
        <fullName evidence="1">Uncharacterized protein</fullName>
    </submittedName>
</protein>
<name>I3IMJ7_9BACT</name>
<dbReference type="eggNOG" id="ENOG5033KCF">
    <property type="taxonomic scope" value="Bacteria"/>
</dbReference>
<sequence>MDKKIKKYFRECGNIEGCLDGFYPFVWIGRWGASFKEIRQKRSKYNKGLFVVNRKCGDSYTPYPGIIMPISMCLDQAVKANLIATIDSCKDELNRLKREKFKYSGNYLIHKINKLLNKIEMFDLLGTKLSPGDGFIPITITERIFLWIKQNFKMVIQILDNDGHLPVEITQYENILWDNVFEFVSWCNTSFEPWDERISSFSCGIFYGEVGSGRYTLLNEGKNLNLVKYSKESFTRLFELKRNFKPSNIVVRFTQIDEKKKYMYGWIDFIIDIDSTHLVINCSNAYSPFSALIIWLDEINNQKMPVSFNIDEEGEEKTLIAYPTGDVDYLYLQIYKRYDEEVIIDAVLNRKQFIGEVKQKLASFIKTEYNREYWVFYEYEDENIDLLKLNLHID</sequence>
<dbReference type="EMBL" id="BAFH01000003">
    <property type="protein sequence ID" value="GAB62942.1"/>
    <property type="molecule type" value="Genomic_DNA"/>
</dbReference>
<accession>I3IMJ7</accession>
<comment type="caution">
    <text evidence="1">The sequence shown here is derived from an EMBL/GenBank/DDBJ whole genome shotgun (WGS) entry which is preliminary data.</text>
</comment>
<keyword evidence="2" id="KW-1185">Reference proteome</keyword>
<gene>
    <name evidence="1" type="ORF">KSU1_C1346</name>
</gene>
<evidence type="ECO:0000313" key="1">
    <source>
        <dbReference type="EMBL" id="GAB62942.1"/>
    </source>
</evidence>
<dbReference type="AlphaFoldDB" id="I3IMJ7"/>
<proteinExistence type="predicted"/>
<organism evidence="1 2">
    <name type="scientific">Candidatus Jettenia caeni</name>
    <dbReference type="NCBI Taxonomy" id="247490"/>
    <lineage>
        <taxon>Bacteria</taxon>
        <taxon>Pseudomonadati</taxon>
        <taxon>Planctomycetota</taxon>
        <taxon>Candidatus Brocadiia</taxon>
        <taxon>Candidatus Brocadiales</taxon>
        <taxon>Candidatus Brocadiaceae</taxon>
        <taxon>Candidatus Jettenia</taxon>
    </lineage>
</organism>
<reference evidence="1 2" key="1">
    <citation type="journal article" date="2012" name="FEBS Lett.">
        <title>Anammox organism KSU-1 expresses a NirK-type copper-containing nitrite reductase instead of a NirS-type with cytochrome cd1.</title>
        <authorList>
            <person name="Hira D."/>
            <person name="Toh H."/>
            <person name="Migita C.T."/>
            <person name="Okubo H."/>
            <person name="Nishiyama T."/>
            <person name="Hattori M."/>
            <person name="Furukawa K."/>
            <person name="Fujii T."/>
        </authorList>
    </citation>
    <scope>NUCLEOTIDE SEQUENCE [LARGE SCALE GENOMIC DNA]</scope>
</reference>
<evidence type="ECO:0000313" key="2">
    <source>
        <dbReference type="Proteomes" id="UP000002985"/>
    </source>
</evidence>
<dbReference type="Proteomes" id="UP000002985">
    <property type="component" value="Unassembled WGS sequence"/>
</dbReference>